<accession>A0A0G4GQM1</accession>
<feature type="region of interest" description="Disordered" evidence="3">
    <location>
        <begin position="67"/>
        <end position="108"/>
    </location>
</feature>
<dbReference type="Gene3D" id="1.25.40.20">
    <property type="entry name" value="Ankyrin repeat-containing domain"/>
    <property type="match status" value="2"/>
</dbReference>
<evidence type="ECO:0000256" key="3">
    <source>
        <dbReference type="SAM" id="MobiDB-lite"/>
    </source>
</evidence>
<keyword evidence="2" id="KW-0040">ANK repeat</keyword>
<reference evidence="4" key="1">
    <citation type="submission" date="2014-11" db="EMBL/GenBank/DDBJ databases">
        <authorList>
            <person name="Otto D Thomas"/>
            <person name="Naeem Raeece"/>
        </authorList>
    </citation>
    <scope>NUCLEOTIDE SEQUENCE</scope>
</reference>
<dbReference type="PhylomeDB" id="A0A0G4GQM1"/>
<sequence length="190" mass="20107">MGVVARLMIQRGAVCPPLSFADRGALALLKKRFSYDHTSPLLLACEQADAELVRLLCQRGGADPNALLSSRKDSTSDSDCTEAAVEGGPGARLSDEDSRSPSKSSGECDSPPVFFVFSICNGGRDDDMKVTGLLRTLVDSGAEVNQTNIKGQSPLWLACSRGLTGAAKFLRERGAVWDLWVGVRGGCGCP</sequence>
<proteinExistence type="predicted"/>
<dbReference type="InterPro" id="IPR036770">
    <property type="entry name" value="Ankyrin_rpt-contain_sf"/>
</dbReference>
<dbReference type="SUPFAM" id="SSF48403">
    <property type="entry name" value="Ankyrin repeat"/>
    <property type="match status" value="1"/>
</dbReference>
<dbReference type="InterPro" id="IPR002110">
    <property type="entry name" value="Ankyrin_rpt"/>
</dbReference>
<keyword evidence="1" id="KW-0677">Repeat</keyword>
<dbReference type="EMBL" id="CDMZ01001436">
    <property type="protein sequence ID" value="CEM32544.1"/>
    <property type="molecule type" value="Genomic_DNA"/>
</dbReference>
<dbReference type="PANTHER" id="PTHR24171">
    <property type="entry name" value="ANKYRIN REPEAT DOMAIN-CONTAINING PROTEIN 39-RELATED"/>
    <property type="match status" value="1"/>
</dbReference>
<organism evidence="4">
    <name type="scientific">Chromera velia CCMP2878</name>
    <dbReference type="NCBI Taxonomy" id="1169474"/>
    <lineage>
        <taxon>Eukaryota</taxon>
        <taxon>Sar</taxon>
        <taxon>Alveolata</taxon>
        <taxon>Colpodellida</taxon>
        <taxon>Chromeraceae</taxon>
        <taxon>Chromera</taxon>
    </lineage>
</organism>
<protein>
    <submittedName>
        <fullName evidence="4">Uncharacterized protein</fullName>
    </submittedName>
</protein>
<gene>
    <name evidence="4" type="ORF">Cvel_719</name>
</gene>
<dbReference type="VEuPathDB" id="CryptoDB:Cvel_719"/>
<evidence type="ECO:0000313" key="4">
    <source>
        <dbReference type="EMBL" id="CEM32544.1"/>
    </source>
</evidence>
<dbReference type="PANTHER" id="PTHR24171:SF9">
    <property type="entry name" value="ANKYRIN REPEAT DOMAIN-CONTAINING PROTEIN 39"/>
    <property type="match status" value="1"/>
</dbReference>
<name>A0A0G4GQM1_9ALVE</name>
<dbReference type="AlphaFoldDB" id="A0A0G4GQM1"/>
<evidence type="ECO:0000256" key="1">
    <source>
        <dbReference type="ARBA" id="ARBA00022737"/>
    </source>
</evidence>
<evidence type="ECO:0000256" key="2">
    <source>
        <dbReference type="ARBA" id="ARBA00023043"/>
    </source>
</evidence>
<dbReference type="SMART" id="SM00248">
    <property type="entry name" value="ANK"/>
    <property type="match status" value="2"/>
</dbReference>
<dbReference type="Pfam" id="PF00023">
    <property type="entry name" value="Ank"/>
    <property type="match status" value="1"/>
</dbReference>